<dbReference type="NCBIfam" id="TIGR00756">
    <property type="entry name" value="PPR"/>
    <property type="match status" value="4"/>
</dbReference>
<keyword evidence="5" id="KW-1185">Reference proteome</keyword>
<dbReference type="Proteomes" id="UP000886885">
    <property type="component" value="Chromosome 19A"/>
</dbReference>
<proteinExistence type="predicted"/>
<dbReference type="GO" id="GO:0009451">
    <property type="term" value="P:RNA modification"/>
    <property type="evidence" value="ECO:0007669"/>
    <property type="project" value="InterPro"/>
</dbReference>
<evidence type="ECO:0008006" key="6">
    <source>
        <dbReference type="Google" id="ProtNLM"/>
    </source>
</evidence>
<reference evidence="4" key="1">
    <citation type="journal article" date="2020" name="bioRxiv">
        <title>Hybrid origin of Populus tomentosa Carr. identified through genome sequencing and phylogenomic analysis.</title>
        <authorList>
            <person name="An X."/>
            <person name="Gao K."/>
            <person name="Chen Z."/>
            <person name="Li J."/>
            <person name="Yang X."/>
            <person name="Yang X."/>
            <person name="Zhou J."/>
            <person name="Guo T."/>
            <person name="Zhao T."/>
            <person name="Huang S."/>
            <person name="Miao D."/>
            <person name="Khan W.U."/>
            <person name="Rao P."/>
            <person name="Ye M."/>
            <person name="Lei B."/>
            <person name="Liao W."/>
            <person name="Wang J."/>
            <person name="Ji L."/>
            <person name="Li Y."/>
            <person name="Guo B."/>
            <person name="Mustafa N.S."/>
            <person name="Li S."/>
            <person name="Yun Q."/>
            <person name="Keller S.R."/>
            <person name="Mao J."/>
            <person name="Zhang R."/>
            <person name="Strauss S.H."/>
        </authorList>
    </citation>
    <scope>NUCLEOTIDE SEQUENCE</scope>
    <source>
        <strain evidence="4">GM15</strain>
        <tissue evidence="4">Leaf</tissue>
    </source>
</reference>
<dbReference type="Pfam" id="PF13812">
    <property type="entry name" value="PPR_3"/>
    <property type="match status" value="1"/>
</dbReference>
<dbReference type="AlphaFoldDB" id="A0A8X7XUE1"/>
<dbReference type="Pfam" id="PF01535">
    <property type="entry name" value="PPR"/>
    <property type="match status" value="3"/>
</dbReference>
<dbReference type="FunFam" id="1.25.40.10:FF:000285">
    <property type="entry name" value="Pentatricopeptide repeat-containing protein, chloroplastic"/>
    <property type="match status" value="2"/>
</dbReference>
<keyword evidence="1" id="KW-0677">Repeat</keyword>
<evidence type="ECO:0000256" key="1">
    <source>
        <dbReference type="ARBA" id="ARBA00022737"/>
    </source>
</evidence>
<evidence type="ECO:0000313" key="5">
    <source>
        <dbReference type="Proteomes" id="UP000886885"/>
    </source>
</evidence>
<feature type="repeat" description="PPR" evidence="2">
    <location>
        <begin position="275"/>
        <end position="309"/>
    </location>
</feature>
<feature type="repeat" description="PPR" evidence="2">
    <location>
        <begin position="478"/>
        <end position="512"/>
    </location>
</feature>
<dbReference type="InterPro" id="IPR002885">
    <property type="entry name" value="PPR_rpt"/>
</dbReference>
<dbReference type="GO" id="GO:0003723">
    <property type="term" value="F:RNA binding"/>
    <property type="evidence" value="ECO:0007669"/>
    <property type="project" value="InterPro"/>
</dbReference>
<feature type="repeat" description="PPR" evidence="2">
    <location>
        <begin position="377"/>
        <end position="411"/>
    </location>
</feature>
<dbReference type="InterPro" id="IPR046960">
    <property type="entry name" value="PPR_At4g14850-like_plant"/>
</dbReference>
<gene>
    <name evidence="4" type="ORF">POTOM_058368</name>
</gene>
<feature type="region of interest" description="Disordered" evidence="3">
    <location>
        <begin position="33"/>
        <end position="55"/>
    </location>
</feature>
<accession>A0A8X7XUE1</accession>
<evidence type="ECO:0000313" key="4">
    <source>
        <dbReference type="EMBL" id="KAG6738746.1"/>
    </source>
</evidence>
<feature type="repeat" description="PPR" evidence="2">
    <location>
        <begin position="579"/>
        <end position="613"/>
    </location>
</feature>
<dbReference type="FunFam" id="1.25.40.10:FF:001058">
    <property type="entry name" value="Pentatricopeptide repeat-containing protein chloroplastic"/>
    <property type="match status" value="1"/>
</dbReference>
<dbReference type="PROSITE" id="PS51375">
    <property type="entry name" value="PPR"/>
    <property type="match status" value="4"/>
</dbReference>
<sequence>MEAMQSPALSLHLHCFPLNPLNINITHRQFSKIKSSTQTQPVQTQNPNKKHQQFDERDAFPASLPLHKKNPQAIYKDIQRFARKNQLKDALIIMDYMDQQGIPVNPTTFSALIAACIRSKSLTKAKEIHTHLRINGLQNNEFLRTKLVHMYTSCGSIEDAKSVFDECTSTATVYPWNALIRGTVISGKKRYGDVLSAYQEMRLNGVELNEYTFSNVIKSFAGASALKQGFKTHSIMIKNGMISSAILRTCLIDMYFKCGKTRLAHNVFEELLERDIVAWGAMIAGFAHNRRQWEALDYVRWMVTEGMYPNSVIITTILPVIGEVWARRLGQEVHCYVLKTKGYSRELFIQSGLIDMYCKCGDMVSGRRVFYGSRERNVVSWTALMSGYVSNGRLEQALRSVVWMQQEGYRPDVVTVATVIPVCAKLKTLKHGKEIHAFSVKKLFLPNVSLTTSLIKMYSKCGVLDYSVKLFDGMEARNVIAWTAMIDSYAENGCIYEAFNVFRFMQWSKHRPDSVTMARMLSICSKIKNLKFGKEIHGHILKKDFESVPFVSSELVKMYGSCGLVHSAESVFNAVPVKGSMTWTAIIEAYGYNSLWQDAIKLFDEMRSRKFTPNDFTFKVVLSICDEAGFADDACRIFELMSKRYKVKISGEHYALIIGLLNRSGRTRAAQRVTMESRYDCPHDALKEANEEEGKRNFYQLHGAATNVYVEVHEDTIEGISSPHKVLPFLPEILVFCSL</sequence>
<dbReference type="PANTHER" id="PTHR47926:SF354">
    <property type="entry name" value="REPEAT (PPR-LIKE) SUPERFAMILY PROTEIN, PUTATIVE-RELATED"/>
    <property type="match status" value="1"/>
</dbReference>
<dbReference type="FunFam" id="1.25.40.10:FF:000073">
    <property type="entry name" value="Pentatricopeptide repeat-containing protein chloroplastic"/>
    <property type="match status" value="1"/>
</dbReference>
<evidence type="ECO:0000256" key="2">
    <source>
        <dbReference type="PROSITE-ProRule" id="PRU00708"/>
    </source>
</evidence>
<protein>
    <recommendedName>
        <fullName evidence="6">Pentatricopeptide repeat-containing protein</fullName>
    </recommendedName>
</protein>
<dbReference type="OrthoDB" id="1891906at2759"/>
<comment type="caution">
    <text evidence="4">The sequence shown here is derived from an EMBL/GenBank/DDBJ whole genome shotgun (WGS) entry which is preliminary data.</text>
</comment>
<feature type="compositionally biased region" description="Low complexity" evidence="3">
    <location>
        <begin position="37"/>
        <end position="47"/>
    </location>
</feature>
<evidence type="ECO:0000256" key="3">
    <source>
        <dbReference type="SAM" id="MobiDB-lite"/>
    </source>
</evidence>
<dbReference type="Pfam" id="PF13041">
    <property type="entry name" value="PPR_2"/>
    <property type="match status" value="2"/>
</dbReference>
<dbReference type="EMBL" id="JAAWWB010000037">
    <property type="protein sequence ID" value="KAG6738746.1"/>
    <property type="molecule type" value="Genomic_DNA"/>
</dbReference>
<dbReference type="PANTHER" id="PTHR47926">
    <property type="entry name" value="PENTATRICOPEPTIDE REPEAT-CONTAINING PROTEIN"/>
    <property type="match status" value="1"/>
</dbReference>
<name>A0A8X7XUE1_POPTO</name>
<organism evidence="4 5">
    <name type="scientific">Populus tomentosa</name>
    <name type="common">Chinese white poplar</name>
    <dbReference type="NCBI Taxonomy" id="118781"/>
    <lineage>
        <taxon>Eukaryota</taxon>
        <taxon>Viridiplantae</taxon>
        <taxon>Streptophyta</taxon>
        <taxon>Embryophyta</taxon>
        <taxon>Tracheophyta</taxon>
        <taxon>Spermatophyta</taxon>
        <taxon>Magnoliopsida</taxon>
        <taxon>eudicotyledons</taxon>
        <taxon>Gunneridae</taxon>
        <taxon>Pentapetalae</taxon>
        <taxon>rosids</taxon>
        <taxon>fabids</taxon>
        <taxon>Malpighiales</taxon>
        <taxon>Salicaceae</taxon>
        <taxon>Saliceae</taxon>
        <taxon>Populus</taxon>
    </lineage>
</organism>